<name>A0AA46H035_9MICO</name>
<evidence type="ECO:0000313" key="2">
    <source>
        <dbReference type="EMBL" id="STD07344.1"/>
    </source>
</evidence>
<feature type="region of interest" description="Disordered" evidence="1">
    <location>
        <begin position="1"/>
        <end position="21"/>
    </location>
</feature>
<evidence type="ECO:0008006" key="4">
    <source>
        <dbReference type="Google" id="ProtNLM"/>
    </source>
</evidence>
<dbReference type="SUPFAM" id="SSF103196">
    <property type="entry name" value="Roadblock/LC7 domain"/>
    <property type="match status" value="1"/>
</dbReference>
<protein>
    <recommendedName>
        <fullName evidence="4">Roadblock/LAMTOR2 domain-containing protein</fullName>
    </recommendedName>
</protein>
<reference evidence="2 3" key="1">
    <citation type="submission" date="2018-06" db="EMBL/GenBank/DDBJ databases">
        <authorList>
            <consortium name="Pathogen Informatics"/>
            <person name="Doyle S."/>
        </authorList>
    </citation>
    <scope>NUCLEOTIDE SEQUENCE [LARGE SCALE GENOMIC DNA]</scope>
    <source>
        <strain evidence="2 3">NCTC7915</strain>
    </source>
</reference>
<organism evidence="2 3">
    <name type="scientific">Dermatophilus congolensis</name>
    <dbReference type="NCBI Taxonomy" id="1863"/>
    <lineage>
        <taxon>Bacteria</taxon>
        <taxon>Bacillati</taxon>
        <taxon>Actinomycetota</taxon>
        <taxon>Actinomycetes</taxon>
        <taxon>Micrococcales</taxon>
        <taxon>Dermatophilaceae</taxon>
        <taxon>Dermatophilus</taxon>
    </lineage>
</organism>
<dbReference type="EMBL" id="UFYA01000001">
    <property type="protein sequence ID" value="STD07344.1"/>
    <property type="molecule type" value="Genomic_DNA"/>
</dbReference>
<dbReference type="RefSeq" id="WP_115030016.1">
    <property type="nucleotide sequence ID" value="NZ_JAAFNO010000001.1"/>
</dbReference>
<dbReference type="Gene3D" id="3.30.450.30">
    <property type="entry name" value="Dynein light chain 2a, cytoplasmic"/>
    <property type="match status" value="1"/>
</dbReference>
<evidence type="ECO:0000256" key="1">
    <source>
        <dbReference type="SAM" id="MobiDB-lite"/>
    </source>
</evidence>
<accession>A0AA46H035</accession>
<proteinExistence type="predicted"/>
<comment type="caution">
    <text evidence="2">The sequence shown here is derived from an EMBL/GenBank/DDBJ whole genome shotgun (WGS) entry which is preliminary data.</text>
</comment>
<gene>
    <name evidence="2" type="ORF">NCTC7915_00792</name>
</gene>
<sequence length="164" mass="17976">MTSLMHTGNVPAAETSEWDMETDTETVSKLEEIGTATLPILESLAERLPTLEGAMLCTADGYNLCALGLESYQVGRLAAMTSTMFSVSNGAIDAITSDDKEATPLEQVTLKSGDSQYMIYPIQHDQLGYLLMSMWAQEITLGEFLMEAKISARELTRLVQIEDL</sequence>
<evidence type="ECO:0000313" key="3">
    <source>
        <dbReference type="Proteomes" id="UP000254118"/>
    </source>
</evidence>
<dbReference type="AlphaFoldDB" id="A0AA46H035"/>
<dbReference type="Proteomes" id="UP000254118">
    <property type="component" value="Unassembled WGS sequence"/>
</dbReference>